<feature type="transmembrane region" description="Helical" evidence="1">
    <location>
        <begin position="32"/>
        <end position="51"/>
    </location>
</feature>
<accession>A0A396CXR1</accession>
<evidence type="ECO:0000256" key="1">
    <source>
        <dbReference type="SAM" id="Phobius"/>
    </source>
</evidence>
<evidence type="ECO:0000313" key="2">
    <source>
        <dbReference type="EMBL" id="KAB4095813.1"/>
    </source>
</evidence>
<dbReference type="EMBL" id="WCUG01000002">
    <property type="protein sequence ID" value="KAB4173061.1"/>
    <property type="molecule type" value="Genomic_DNA"/>
</dbReference>
<dbReference type="EMBL" id="WCUV01000002">
    <property type="protein sequence ID" value="KAB4095813.1"/>
    <property type="molecule type" value="Genomic_DNA"/>
</dbReference>
<evidence type="ECO:0000313" key="8">
    <source>
        <dbReference type="Proteomes" id="UP000432488"/>
    </source>
</evidence>
<keyword evidence="1" id="KW-1133">Transmembrane helix</keyword>
<keyword evidence="1" id="KW-0812">Transmembrane</keyword>
<keyword evidence="1" id="KW-0472">Membrane</keyword>
<evidence type="ECO:0000313" key="6">
    <source>
        <dbReference type="Proteomes" id="UP000261295"/>
    </source>
</evidence>
<comment type="caution">
    <text evidence="4">The sequence shown here is derived from an EMBL/GenBank/DDBJ whole genome shotgun (WGS) entry which is preliminary data.</text>
</comment>
<reference evidence="8 9" key="2">
    <citation type="journal article" date="2019" name="Nat. Med.">
        <title>A library of human gut bacterial isolates paired with longitudinal multiomics data enables mechanistic microbiome research.</title>
        <authorList>
            <person name="Poyet M."/>
            <person name="Groussin M."/>
            <person name="Gibbons S.M."/>
            <person name="Avila-Pacheco J."/>
            <person name="Jiang X."/>
            <person name="Kearney S.M."/>
            <person name="Perrotta A.R."/>
            <person name="Berdy B."/>
            <person name="Zhao S."/>
            <person name="Lieberman T.D."/>
            <person name="Swanson P.K."/>
            <person name="Smith M."/>
            <person name="Roesemann S."/>
            <person name="Alexander J.E."/>
            <person name="Rich S.A."/>
            <person name="Livny J."/>
            <person name="Vlamakis H."/>
            <person name="Clish C."/>
            <person name="Bullock K."/>
            <person name="Deik A."/>
            <person name="Scott J."/>
            <person name="Pierce K.A."/>
            <person name="Xavier R.J."/>
            <person name="Alm E.J."/>
        </authorList>
    </citation>
    <scope>NUCLEOTIDE SEQUENCE [LARGE SCALE GENOMIC DNA]</scope>
    <source>
        <strain evidence="3 9">BIOML-A27</strain>
        <strain evidence="2 8">BIOML-A42</strain>
    </source>
</reference>
<evidence type="ECO:0008006" key="10">
    <source>
        <dbReference type="Google" id="ProtNLM"/>
    </source>
</evidence>
<organism evidence="4 6">
    <name type="scientific">Bacteroides uniformis</name>
    <dbReference type="NCBI Taxonomy" id="820"/>
    <lineage>
        <taxon>Bacteria</taxon>
        <taxon>Pseudomonadati</taxon>
        <taxon>Bacteroidota</taxon>
        <taxon>Bacteroidia</taxon>
        <taxon>Bacteroidales</taxon>
        <taxon>Bacteroidaceae</taxon>
        <taxon>Bacteroides</taxon>
    </lineage>
</organism>
<name>A0A396CXR1_BACUN</name>
<gene>
    <name evidence="5" type="ORF">DW758_05105</name>
    <name evidence="4" type="ORF">DXC07_06880</name>
    <name evidence="2" type="ORF">GAQ56_02195</name>
    <name evidence="3" type="ORF">GAQ59_02735</name>
</gene>
<dbReference type="EMBL" id="QSJZ01000002">
    <property type="protein sequence ID" value="RHE24836.1"/>
    <property type="molecule type" value="Genomic_DNA"/>
</dbReference>
<protein>
    <recommendedName>
        <fullName evidence="10">NVEALA protein</fullName>
    </recommendedName>
</protein>
<reference evidence="6 7" key="1">
    <citation type="submission" date="2018-08" db="EMBL/GenBank/DDBJ databases">
        <title>A genome reference for cultivated species of the human gut microbiota.</title>
        <authorList>
            <person name="Zou Y."/>
            <person name="Xue W."/>
            <person name="Luo G."/>
        </authorList>
    </citation>
    <scope>NUCLEOTIDE SEQUENCE [LARGE SCALE GENOMIC DNA]</scope>
    <source>
        <strain evidence="5 7">AM29-12AC</strain>
        <strain evidence="4 6">OM07-9</strain>
    </source>
</reference>
<dbReference type="Proteomes" id="UP000261295">
    <property type="component" value="Unassembled WGS sequence"/>
</dbReference>
<dbReference type="Proteomes" id="UP000283601">
    <property type="component" value="Unassembled WGS sequence"/>
</dbReference>
<dbReference type="Proteomes" id="UP000433928">
    <property type="component" value="Unassembled WGS sequence"/>
</dbReference>
<evidence type="ECO:0000313" key="5">
    <source>
        <dbReference type="EMBL" id="RHE24836.1"/>
    </source>
</evidence>
<evidence type="ECO:0000313" key="7">
    <source>
        <dbReference type="Proteomes" id="UP000283601"/>
    </source>
</evidence>
<evidence type="ECO:0000313" key="4">
    <source>
        <dbReference type="EMBL" id="RGM56656.1"/>
    </source>
</evidence>
<sequence length="105" mass="11244">MGVFQIKTGKSQNNPFIFACVTKNKNTMKSKVKLLGALAISAISVLSYVQISHSEKLDDLLLENIEALAAGESGDDSKCFGSGSIVCPLTNQGVAHVQIYYSLPH</sequence>
<proteinExistence type="predicted"/>
<dbReference type="AlphaFoldDB" id="A0A396CXR1"/>
<dbReference type="Proteomes" id="UP000432488">
    <property type="component" value="Unassembled WGS sequence"/>
</dbReference>
<evidence type="ECO:0000313" key="9">
    <source>
        <dbReference type="Proteomes" id="UP000433928"/>
    </source>
</evidence>
<dbReference type="EMBL" id="QSTL01000004">
    <property type="protein sequence ID" value="RGM56656.1"/>
    <property type="molecule type" value="Genomic_DNA"/>
</dbReference>
<evidence type="ECO:0000313" key="3">
    <source>
        <dbReference type="EMBL" id="KAB4173061.1"/>
    </source>
</evidence>